<dbReference type="EMBL" id="BARV01000752">
    <property type="protein sequence ID" value="GAI01827.1"/>
    <property type="molecule type" value="Genomic_DNA"/>
</dbReference>
<name>X1K474_9ZZZZ</name>
<accession>X1K474</accession>
<proteinExistence type="predicted"/>
<evidence type="ECO:0000313" key="1">
    <source>
        <dbReference type="EMBL" id="GAI01827.1"/>
    </source>
</evidence>
<reference evidence="1" key="1">
    <citation type="journal article" date="2014" name="Front. Microbiol.">
        <title>High frequency of phylogenetically diverse reductive dehalogenase-homologous genes in deep subseafloor sedimentary metagenomes.</title>
        <authorList>
            <person name="Kawai M."/>
            <person name="Futagami T."/>
            <person name="Toyoda A."/>
            <person name="Takaki Y."/>
            <person name="Nishi S."/>
            <person name="Hori S."/>
            <person name="Arai W."/>
            <person name="Tsubouchi T."/>
            <person name="Morono Y."/>
            <person name="Uchiyama I."/>
            <person name="Ito T."/>
            <person name="Fujiyama A."/>
            <person name="Inagaki F."/>
            <person name="Takami H."/>
        </authorList>
    </citation>
    <scope>NUCLEOTIDE SEQUENCE</scope>
    <source>
        <strain evidence="1">Expedition CK06-06</strain>
    </source>
</reference>
<protein>
    <submittedName>
        <fullName evidence="1">Uncharacterized protein</fullName>
    </submittedName>
</protein>
<sequence length="99" mass="11774">MWMHMDKKHFVGCRVDEQLFTKVKTHEEQNSTIVRNALNQYFREQEPNKTSGYDRELVDVLNSQIEDLRNDKRVLNSQIQVLMVSSIPLLGRIKMRLLK</sequence>
<comment type="caution">
    <text evidence="1">The sequence shown here is derived from an EMBL/GenBank/DDBJ whole genome shotgun (WGS) entry which is preliminary data.</text>
</comment>
<gene>
    <name evidence="1" type="ORF">S06H3_02536</name>
</gene>
<dbReference type="AlphaFoldDB" id="X1K474"/>
<organism evidence="1">
    <name type="scientific">marine sediment metagenome</name>
    <dbReference type="NCBI Taxonomy" id="412755"/>
    <lineage>
        <taxon>unclassified sequences</taxon>
        <taxon>metagenomes</taxon>
        <taxon>ecological metagenomes</taxon>
    </lineage>
</organism>